<proteinExistence type="inferred from homology"/>
<dbReference type="PANTHER" id="PTHR13208">
    <property type="entry name" value="MEDIATOR OF RNA POLYMERASE II TRANSCRIPTION SUBUNIT 4"/>
    <property type="match status" value="1"/>
</dbReference>
<keyword evidence="4 8" id="KW-0805">Transcription regulation</keyword>
<accession>A0A6A6J3V6</accession>
<sequence>MDAVLQPRFDGLEKALTTLIDSIVSFNPSPHAAVDLVAADDALSEALAQLEKHQANHSRILALRAEADALEAHLKASVRTLAQLRREILRLPMSQSAVNARPVSSAELLQYAKHISQHTVPLTYREHIPRGTSEAEEVKEKGNVTSPLVPANGLGTPAAHGGPAPAPTGDTTKENAPTASVTAQQAEWLKDMREKGLSWVPWPDDSKIRSGNLMACQHLLDRGKDPWTESAPTKQEMDHVAREEAEAAEAEAKGHAQEAEPAEKRDHAAHPPRVDPQQVAQFTGFDFDDDD</sequence>
<feature type="compositionally biased region" description="Low complexity" evidence="10">
    <location>
        <begin position="155"/>
        <end position="170"/>
    </location>
</feature>
<dbReference type="GO" id="GO:0003712">
    <property type="term" value="F:transcription coregulator activity"/>
    <property type="evidence" value="ECO:0007669"/>
    <property type="project" value="InterPro"/>
</dbReference>
<protein>
    <recommendedName>
        <fullName evidence="3 8">Mediator of RNA polymerase II transcription subunit 4</fullName>
    </recommendedName>
    <alternativeName>
        <fullName evidence="7 8">Mediator complex subunit 4</fullName>
    </alternativeName>
</protein>
<evidence type="ECO:0000256" key="3">
    <source>
        <dbReference type="ARBA" id="ARBA00020629"/>
    </source>
</evidence>
<organism evidence="11 12">
    <name type="scientific">Westerdykella ornata</name>
    <dbReference type="NCBI Taxonomy" id="318751"/>
    <lineage>
        <taxon>Eukaryota</taxon>
        <taxon>Fungi</taxon>
        <taxon>Dikarya</taxon>
        <taxon>Ascomycota</taxon>
        <taxon>Pezizomycotina</taxon>
        <taxon>Dothideomycetes</taxon>
        <taxon>Pleosporomycetidae</taxon>
        <taxon>Pleosporales</taxon>
        <taxon>Sporormiaceae</taxon>
        <taxon>Westerdykella</taxon>
    </lineage>
</organism>
<evidence type="ECO:0000256" key="6">
    <source>
        <dbReference type="ARBA" id="ARBA00023242"/>
    </source>
</evidence>
<feature type="region of interest" description="Disordered" evidence="10">
    <location>
        <begin position="132"/>
        <end position="181"/>
    </location>
</feature>
<evidence type="ECO:0000313" key="11">
    <source>
        <dbReference type="EMBL" id="KAF2271250.1"/>
    </source>
</evidence>
<keyword evidence="8" id="KW-0010">Activator</keyword>
<keyword evidence="6 8" id="KW-0539">Nucleus</keyword>
<evidence type="ECO:0000256" key="9">
    <source>
        <dbReference type="SAM" id="Coils"/>
    </source>
</evidence>
<reference evidence="11" key="1">
    <citation type="journal article" date="2020" name="Stud. Mycol.">
        <title>101 Dothideomycetes genomes: a test case for predicting lifestyles and emergence of pathogens.</title>
        <authorList>
            <person name="Haridas S."/>
            <person name="Albert R."/>
            <person name="Binder M."/>
            <person name="Bloem J."/>
            <person name="Labutti K."/>
            <person name="Salamov A."/>
            <person name="Andreopoulos B."/>
            <person name="Baker S."/>
            <person name="Barry K."/>
            <person name="Bills G."/>
            <person name="Bluhm B."/>
            <person name="Cannon C."/>
            <person name="Castanera R."/>
            <person name="Culley D."/>
            <person name="Daum C."/>
            <person name="Ezra D."/>
            <person name="Gonzalez J."/>
            <person name="Henrissat B."/>
            <person name="Kuo A."/>
            <person name="Liang C."/>
            <person name="Lipzen A."/>
            <person name="Lutzoni F."/>
            <person name="Magnuson J."/>
            <person name="Mondo S."/>
            <person name="Nolan M."/>
            <person name="Ohm R."/>
            <person name="Pangilinan J."/>
            <person name="Park H.-J."/>
            <person name="Ramirez L."/>
            <person name="Alfaro M."/>
            <person name="Sun H."/>
            <person name="Tritt A."/>
            <person name="Yoshinaga Y."/>
            <person name="Zwiers L.-H."/>
            <person name="Turgeon B."/>
            <person name="Goodwin S."/>
            <person name="Spatafora J."/>
            <person name="Crous P."/>
            <person name="Grigoriev I."/>
        </authorList>
    </citation>
    <scope>NUCLEOTIDE SEQUENCE</scope>
    <source>
        <strain evidence="11">CBS 379.55</strain>
    </source>
</reference>
<evidence type="ECO:0000256" key="4">
    <source>
        <dbReference type="ARBA" id="ARBA00023015"/>
    </source>
</evidence>
<evidence type="ECO:0000256" key="2">
    <source>
        <dbReference type="ARBA" id="ARBA00009626"/>
    </source>
</evidence>
<comment type="subcellular location">
    <subcellularLocation>
        <location evidence="1 8">Nucleus</location>
    </subcellularLocation>
</comment>
<dbReference type="OrthoDB" id="1929813at2759"/>
<evidence type="ECO:0000256" key="8">
    <source>
        <dbReference type="RuleBase" id="RU364141"/>
    </source>
</evidence>
<dbReference type="InterPro" id="IPR019258">
    <property type="entry name" value="Mediator_Med4"/>
</dbReference>
<dbReference type="PANTHER" id="PTHR13208:SF2">
    <property type="entry name" value="MEDIATOR OF RNA POLYMERASE II TRANSCRIPTION SUBUNIT 4"/>
    <property type="match status" value="1"/>
</dbReference>
<evidence type="ECO:0000256" key="5">
    <source>
        <dbReference type="ARBA" id="ARBA00023163"/>
    </source>
</evidence>
<evidence type="ECO:0000313" key="12">
    <source>
        <dbReference type="Proteomes" id="UP000800097"/>
    </source>
</evidence>
<dbReference type="EMBL" id="ML986558">
    <property type="protein sequence ID" value="KAF2271250.1"/>
    <property type="molecule type" value="Genomic_DNA"/>
</dbReference>
<comment type="function">
    <text evidence="8">Component of the Mediator complex, a coactivator involved in the regulated transcription of nearly all RNA polymerase II-dependent genes. Mediator functions as a bridge to convey information from gene-specific regulatory proteins to the basal RNA polymerase II transcription machinery. Mediator is recruited to promoters by direct interactions with regulatory proteins and serves as a scaffold for the assembly of a functional preinitiation complex with RNA polymerase II and the general transcription factors.</text>
</comment>
<dbReference type="Proteomes" id="UP000800097">
    <property type="component" value="Unassembled WGS sequence"/>
</dbReference>
<keyword evidence="12" id="KW-1185">Reference proteome</keyword>
<evidence type="ECO:0000256" key="10">
    <source>
        <dbReference type="SAM" id="MobiDB-lite"/>
    </source>
</evidence>
<comment type="similarity">
    <text evidence="2 8">Belongs to the Mediator complex subunit 4 family.</text>
</comment>
<keyword evidence="9" id="KW-0175">Coiled coil</keyword>
<comment type="subunit">
    <text evidence="8">Component of the Mediator complex.</text>
</comment>
<dbReference type="GO" id="GO:0070847">
    <property type="term" value="C:core mediator complex"/>
    <property type="evidence" value="ECO:0007669"/>
    <property type="project" value="TreeGrafter"/>
</dbReference>
<name>A0A6A6J3V6_WESOR</name>
<feature type="region of interest" description="Disordered" evidence="10">
    <location>
        <begin position="223"/>
        <end position="291"/>
    </location>
</feature>
<dbReference type="GO" id="GO:0006357">
    <property type="term" value="P:regulation of transcription by RNA polymerase II"/>
    <property type="evidence" value="ECO:0007669"/>
    <property type="project" value="InterPro"/>
</dbReference>
<keyword evidence="5 8" id="KW-0804">Transcription</keyword>
<feature type="coiled-coil region" evidence="9">
    <location>
        <begin position="36"/>
        <end position="87"/>
    </location>
</feature>
<evidence type="ECO:0000256" key="1">
    <source>
        <dbReference type="ARBA" id="ARBA00004123"/>
    </source>
</evidence>
<dbReference type="GO" id="GO:0016592">
    <property type="term" value="C:mediator complex"/>
    <property type="evidence" value="ECO:0007669"/>
    <property type="project" value="InterPro"/>
</dbReference>
<dbReference type="AlphaFoldDB" id="A0A6A6J3V6"/>
<dbReference type="Pfam" id="PF10018">
    <property type="entry name" value="Med4"/>
    <property type="match status" value="1"/>
</dbReference>
<gene>
    <name evidence="8" type="primary">MED4</name>
    <name evidence="11" type="ORF">EI97DRAFT_388332</name>
</gene>
<evidence type="ECO:0000256" key="7">
    <source>
        <dbReference type="ARBA" id="ARBA00031257"/>
    </source>
</evidence>
<feature type="compositionally biased region" description="Basic and acidic residues" evidence="10">
    <location>
        <begin position="235"/>
        <end position="273"/>
    </location>
</feature>